<organism evidence="1">
    <name type="scientific">Cladocopium goreaui</name>
    <dbReference type="NCBI Taxonomy" id="2562237"/>
    <lineage>
        <taxon>Eukaryota</taxon>
        <taxon>Sar</taxon>
        <taxon>Alveolata</taxon>
        <taxon>Dinophyceae</taxon>
        <taxon>Suessiales</taxon>
        <taxon>Symbiodiniaceae</taxon>
        <taxon>Cladocopium</taxon>
    </lineage>
</organism>
<name>A0A9P1D0Q6_9DINO</name>
<dbReference type="AlphaFoldDB" id="A0A9P1D0Q6"/>
<dbReference type="OrthoDB" id="43442at2759"/>
<protein>
    <submittedName>
        <fullName evidence="1">Uncharacterized protein</fullName>
    </submittedName>
</protein>
<reference evidence="2 3" key="2">
    <citation type="submission" date="2024-05" db="EMBL/GenBank/DDBJ databases">
        <authorList>
            <person name="Chen Y."/>
            <person name="Shah S."/>
            <person name="Dougan E. K."/>
            <person name="Thang M."/>
            <person name="Chan C."/>
        </authorList>
    </citation>
    <scope>NUCLEOTIDE SEQUENCE [LARGE SCALE GENOMIC DNA]</scope>
</reference>
<feature type="non-terminal residue" evidence="1">
    <location>
        <position position="1"/>
    </location>
</feature>
<comment type="caution">
    <text evidence="1">The sequence shown here is derived from an EMBL/GenBank/DDBJ whole genome shotgun (WGS) entry which is preliminary data.</text>
</comment>
<gene>
    <name evidence="1" type="ORF">C1SCF055_LOCUS27329</name>
</gene>
<dbReference type="EMBL" id="CAMXCT020002906">
    <property type="protein sequence ID" value="CAL1154649.1"/>
    <property type="molecule type" value="Genomic_DNA"/>
</dbReference>
<evidence type="ECO:0000313" key="3">
    <source>
        <dbReference type="Proteomes" id="UP001152797"/>
    </source>
</evidence>
<evidence type="ECO:0000313" key="2">
    <source>
        <dbReference type="EMBL" id="CAL4788586.1"/>
    </source>
</evidence>
<dbReference type="EMBL" id="CAMXCT010002906">
    <property type="protein sequence ID" value="CAI4001274.1"/>
    <property type="molecule type" value="Genomic_DNA"/>
</dbReference>
<dbReference type="InterPro" id="IPR007454">
    <property type="entry name" value="UPF0250_YbeD-like"/>
</dbReference>
<dbReference type="InterPro" id="IPR027471">
    <property type="entry name" value="YbeD-like_sf"/>
</dbReference>
<dbReference type="Proteomes" id="UP001152797">
    <property type="component" value="Unassembled WGS sequence"/>
</dbReference>
<evidence type="ECO:0000313" key="1">
    <source>
        <dbReference type="EMBL" id="CAI4001274.1"/>
    </source>
</evidence>
<proteinExistence type="predicted"/>
<sequence length="216" mass="22788">MATFAVIPSAAGPSSTFGRASQPLGPAVPVPFVQSAKHVTGRAIAAVAAGFLGRRPPRSCRCAEGAKSPSEPGGVIQDVEYVFVNSKEDEAEAMSEDVLQRVNTVSRAHQGLYKVPEGVPDTEHGVGAITGALTSFPTEHVFQVVGKTFSDTERAQFLSQVEEAVQANTDSQLAAEALSVQSRMGGRYTSVRIQQRVDAAEQIAAVLTALKRLPQV</sequence>
<accession>A0A9P1D0Q6</accession>
<dbReference type="SUPFAM" id="SSF117991">
    <property type="entry name" value="YbeD/HP0495-like"/>
    <property type="match status" value="1"/>
</dbReference>
<reference evidence="1" key="1">
    <citation type="submission" date="2022-10" db="EMBL/GenBank/DDBJ databases">
        <authorList>
            <person name="Chen Y."/>
            <person name="Dougan E. K."/>
            <person name="Chan C."/>
            <person name="Rhodes N."/>
            <person name="Thang M."/>
        </authorList>
    </citation>
    <scope>NUCLEOTIDE SEQUENCE</scope>
</reference>
<dbReference type="EMBL" id="CAMXCT030002906">
    <property type="protein sequence ID" value="CAL4788586.1"/>
    <property type="molecule type" value="Genomic_DNA"/>
</dbReference>
<dbReference type="Pfam" id="PF04359">
    <property type="entry name" value="DUF493"/>
    <property type="match status" value="1"/>
</dbReference>
<keyword evidence="3" id="KW-1185">Reference proteome</keyword>
<dbReference type="Gene3D" id="3.30.70.260">
    <property type="match status" value="1"/>
</dbReference>